<evidence type="ECO:0000313" key="2">
    <source>
        <dbReference type="WBParaSite" id="ES5_v2.g21109.t1"/>
    </source>
</evidence>
<sequence length="952" mass="105781">MIPPNFLVHDVCSWIKKFFRELRQPLFVTREQKLMQFAESLNGDLLFGALISLLDRLPPSHMGTLGYLMRCLQEISESAHVHQMTVENLATVFAPSLFRGIPEKEPKKKRNGSQDDLLRVLKRNNDLQVKVVKVLIENAGKIGAATDCYRAARSASDAKIKERKLISTSVQRNAAAASKPPTGGAYMKINSALLKKNSRSTTNLASEPSTSSLLSQRNSDDDTLNSPRKAKQRRSNSVVRMAFKSFKKSFTNLTSDAFMSTPDPPGLANKKIPKPAYHQQTPIKQSVSMDPSTTTSSDDTLSDFSRRKHPEYVGVNIQEIRKVMSPKDLKKRPPIPNFDNRSSSTDEKKENEHEDENTTKKSTILRKRSSSGSKKPMGVSNATNIHRAATQMMHRREQPVKVDRSRRSTAPVKTSIKRMQPVSRTSGLTLLQKSRPFQRRRSSSRRSGSNTSTSSSDSQSPNTTQDILEQKGADARRRRRMKKKDNSESLTNVYNSSSVIESSSPMKVQNSISPVFSFNAKLEKPEPTSDLPLTSDVSSPELQRAVPAFVSPFQNSISPVFSFNAKTEKPELTSDLPLTSDVSSPELQRAVPAFVSPCDPKSSLVSLITKKKATTPPLSVDVNVTPQRETLPLVTPSPDSGCSLASSSKQQQTDSDHIFVVPELPKRFIRPAQVDIKPSGTSIYFHTESSRAKQKSPVHKSPLPHSRRSSSATSSRTSSKSPARRPRPQVIPSSPSDHKCFDFNNINDEKFDGDEKHLILNSTSNDDCNFPEVGRPSIAQIQGTGVVSRRIQQYKKLSNNTSKFPTTRGISGNESNFAKPMGKPASHGLLWKRTNVNDAIPEQPTKLSRFAAAKAVEQRTPIKKTIVKKKEDLTRRKALMDAMSKLSLRSPLKNLKGSTPKKLLIETRTPSPNLPAASKKYASVRLRSPSPFERFKRENGGLYVVKDCEFNI</sequence>
<organism evidence="1 2">
    <name type="scientific">Panagrolaimus sp. ES5</name>
    <dbReference type="NCBI Taxonomy" id="591445"/>
    <lineage>
        <taxon>Eukaryota</taxon>
        <taxon>Metazoa</taxon>
        <taxon>Ecdysozoa</taxon>
        <taxon>Nematoda</taxon>
        <taxon>Chromadorea</taxon>
        <taxon>Rhabditida</taxon>
        <taxon>Tylenchina</taxon>
        <taxon>Panagrolaimomorpha</taxon>
        <taxon>Panagrolaimoidea</taxon>
        <taxon>Panagrolaimidae</taxon>
        <taxon>Panagrolaimus</taxon>
    </lineage>
</organism>
<dbReference type="Proteomes" id="UP000887579">
    <property type="component" value="Unplaced"/>
</dbReference>
<protein>
    <submittedName>
        <fullName evidence="2">Rho-GAP domain-containing protein</fullName>
    </submittedName>
</protein>
<evidence type="ECO:0000313" key="1">
    <source>
        <dbReference type="Proteomes" id="UP000887579"/>
    </source>
</evidence>
<reference evidence="2" key="1">
    <citation type="submission" date="2022-11" db="UniProtKB">
        <authorList>
            <consortium name="WormBaseParasite"/>
        </authorList>
    </citation>
    <scope>IDENTIFICATION</scope>
</reference>
<dbReference type="WBParaSite" id="ES5_v2.g21109.t1">
    <property type="protein sequence ID" value="ES5_v2.g21109.t1"/>
    <property type="gene ID" value="ES5_v2.g21109"/>
</dbReference>
<name>A0AC34FUN6_9BILA</name>
<proteinExistence type="predicted"/>
<accession>A0AC34FUN6</accession>